<proteinExistence type="predicted"/>
<evidence type="ECO:0000313" key="1">
    <source>
        <dbReference type="EMBL" id="KIL53654.1"/>
    </source>
</evidence>
<comment type="caution">
    <text evidence="1">The sequence shown here is derived from an EMBL/GenBank/DDBJ whole genome shotgun (WGS) entry which is preliminary data.</text>
</comment>
<sequence length="38" mass="4025">MFGISTSGSCDLADGKMCAGEGITHYLKEYSTRLNGIP</sequence>
<keyword evidence="2" id="KW-1185">Reference proteome</keyword>
<dbReference type="EMBL" id="JXRQ01000005">
    <property type="protein sequence ID" value="KIL53654.1"/>
    <property type="molecule type" value="Genomic_DNA"/>
</dbReference>
<dbReference type="Proteomes" id="UP000031950">
    <property type="component" value="Unassembled WGS sequence"/>
</dbReference>
<gene>
    <name evidence="1" type="ORF">KP77_01490</name>
</gene>
<evidence type="ECO:0000313" key="2">
    <source>
        <dbReference type="Proteomes" id="UP000031950"/>
    </source>
</evidence>
<dbReference type="PATRIC" id="fig|135826.4.peg.152"/>
<reference evidence="1 2" key="1">
    <citation type="submission" date="2015-01" db="EMBL/GenBank/DDBJ databases">
        <title>Genome sequence of Jeotgalibacillus alimentarius.</title>
        <authorList>
            <person name="Goh K.M."/>
            <person name="Chan K.-G."/>
            <person name="Yaakop A.S."/>
            <person name="Ee R."/>
            <person name="Gan H.M."/>
            <person name="Chan C.S."/>
        </authorList>
    </citation>
    <scope>NUCLEOTIDE SEQUENCE [LARGE SCALE GENOMIC DNA]</scope>
    <source>
        <strain evidence="1 2">YKJ-13</strain>
    </source>
</reference>
<accession>A0A0C2SI94</accession>
<protein>
    <submittedName>
        <fullName evidence="1">Uncharacterized protein</fullName>
    </submittedName>
</protein>
<dbReference type="STRING" id="135826.KP77_01490"/>
<organism evidence="1 2">
    <name type="scientific">Jeotgalibacillus alimentarius</name>
    <dbReference type="NCBI Taxonomy" id="135826"/>
    <lineage>
        <taxon>Bacteria</taxon>
        <taxon>Bacillati</taxon>
        <taxon>Bacillota</taxon>
        <taxon>Bacilli</taxon>
        <taxon>Bacillales</taxon>
        <taxon>Caryophanaceae</taxon>
        <taxon>Jeotgalibacillus</taxon>
    </lineage>
</organism>
<dbReference type="AlphaFoldDB" id="A0A0C2SI94"/>
<name>A0A0C2SI94_9BACL</name>